<comment type="caution">
    <text evidence="10">The sequence shown here is derived from an EMBL/GenBank/DDBJ whole genome shotgun (WGS) entry which is preliminary data.</text>
</comment>
<reference evidence="10 11" key="1">
    <citation type="journal article" date="2022" name="Nat. Genet.">
        <title>Improved pea reference genome and pan-genome highlight genomic features and evolutionary characteristics.</title>
        <authorList>
            <person name="Yang T."/>
            <person name="Liu R."/>
            <person name="Luo Y."/>
            <person name="Hu S."/>
            <person name="Wang D."/>
            <person name="Wang C."/>
            <person name="Pandey M.K."/>
            <person name="Ge S."/>
            <person name="Xu Q."/>
            <person name="Li N."/>
            <person name="Li G."/>
            <person name="Huang Y."/>
            <person name="Saxena R.K."/>
            <person name="Ji Y."/>
            <person name="Li M."/>
            <person name="Yan X."/>
            <person name="He Y."/>
            <person name="Liu Y."/>
            <person name="Wang X."/>
            <person name="Xiang C."/>
            <person name="Varshney R.K."/>
            <person name="Ding H."/>
            <person name="Gao S."/>
            <person name="Zong X."/>
        </authorList>
    </citation>
    <scope>NUCLEOTIDE SEQUENCE [LARGE SCALE GENOMIC DNA]</scope>
    <source>
        <strain evidence="10 11">cv. Zhongwan 6</strain>
    </source>
</reference>
<evidence type="ECO:0000313" key="11">
    <source>
        <dbReference type="Proteomes" id="UP001058974"/>
    </source>
</evidence>
<gene>
    <name evidence="10" type="ORF">KIW84_030102</name>
</gene>
<protein>
    <submittedName>
        <fullName evidence="10">Uncharacterized protein</fullName>
    </submittedName>
</protein>
<proteinExistence type="inferred from homology"/>
<keyword evidence="8" id="KW-0066">ATP synthesis</keyword>
<keyword evidence="5" id="KW-0375">Hydrogen ion transport</keyword>
<evidence type="ECO:0000256" key="8">
    <source>
        <dbReference type="ARBA" id="ARBA00023310"/>
    </source>
</evidence>
<keyword evidence="11" id="KW-1185">Reference proteome</keyword>
<dbReference type="Pfam" id="PF00213">
    <property type="entry name" value="OSCP"/>
    <property type="match status" value="1"/>
</dbReference>
<evidence type="ECO:0000256" key="5">
    <source>
        <dbReference type="ARBA" id="ARBA00022781"/>
    </source>
</evidence>
<keyword evidence="9" id="KW-1133">Transmembrane helix</keyword>
<evidence type="ECO:0000256" key="9">
    <source>
        <dbReference type="SAM" id="Phobius"/>
    </source>
</evidence>
<dbReference type="AlphaFoldDB" id="A0A9D5AYG4"/>
<feature type="transmembrane region" description="Helical" evidence="9">
    <location>
        <begin position="87"/>
        <end position="111"/>
    </location>
</feature>
<evidence type="ECO:0000256" key="7">
    <source>
        <dbReference type="ARBA" id="ARBA00023136"/>
    </source>
</evidence>
<evidence type="ECO:0000256" key="3">
    <source>
        <dbReference type="ARBA" id="ARBA00011648"/>
    </source>
</evidence>
<dbReference type="GO" id="GO:0046933">
    <property type="term" value="F:proton-transporting ATP synthase activity, rotational mechanism"/>
    <property type="evidence" value="ECO:0007669"/>
    <property type="project" value="InterPro"/>
</dbReference>
<keyword evidence="6" id="KW-0406">Ion transport</keyword>
<accession>A0A9D5AYG4</accession>
<dbReference type="InterPro" id="IPR000711">
    <property type="entry name" value="ATPase_OSCP/dsu"/>
</dbReference>
<sequence length="365" mass="41193">MFPPETVEELEHLSVKLPMESQWLLDFCGNSYLGPGFQEGRLINLFDKFFDWSRIDPRGTCGLRYWTLGTQHRFSHFSYFSLGVGSTFGLCAIFMVPAPTFVGFFFLVWVLGEEFSMGMAFDWPSSWISSEGKAIKIYMSKFFTPPKKSMETLSNSLSNLKISSLPPPTSTPNREFHHFTRTPHAIPNLPAQPKPPKITNFSHKNHSVPFSSSTTPSLKLKQSSPIFHHKAATGYAAAIIDVAQTTNTLHLVQKDVQRLLKFLRKSKLQSDSGIDASAVRKVVEQGNFQRHVVGLVKMLAKKRKLGIVAEVLEEFERIYDELCGTQVVLISSKREIGKDQMFGIAKTVQKQSGAIRVRVRNFVQN</sequence>
<dbReference type="InterPro" id="IPR026015">
    <property type="entry name" value="ATP_synth_OSCP/delta_N_sf"/>
</dbReference>
<dbReference type="PANTHER" id="PTHR11910">
    <property type="entry name" value="ATP SYNTHASE DELTA CHAIN"/>
    <property type="match status" value="1"/>
</dbReference>
<dbReference type="GO" id="GO:0016020">
    <property type="term" value="C:membrane"/>
    <property type="evidence" value="ECO:0007669"/>
    <property type="project" value="UniProtKB-SubCell"/>
</dbReference>
<evidence type="ECO:0000256" key="1">
    <source>
        <dbReference type="ARBA" id="ARBA00004370"/>
    </source>
</evidence>
<dbReference type="Gene3D" id="1.10.520.20">
    <property type="entry name" value="N-terminal domain of the delta subunit of the F1F0-ATP synthase"/>
    <property type="match status" value="1"/>
</dbReference>
<keyword evidence="7 9" id="KW-0472">Membrane</keyword>
<comment type="subcellular location">
    <subcellularLocation>
        <location evidence="1">Membrane</location>
    </subcellularLocation>
</comment>
<evidence type="ECO:0000256" key="6">
    <source>
        <dbReference type="ARBA" id="ARBA00023065"/>
    </source>
</evidence>
<name>A0A9D5AYG4_PEA</name>
<evidence type="ECO:0000313" key="10">
    <source>
        <dbReference type="EMBL" id="KAI5423741.1"/>
    </source>
</evidence>
<organism evidence="10 11">
    <name type="scientific">Pisum sativum</name>
    <name type="common">Garden pea</name>
    <name type="synonym">Lathyrus oleraceus</name>
    <dbReference type="NCBI Taxonomy" id="3888"/>
    <lineage>
        <taxon>Eukaryota</taxon>
        <taxon>Viridiplantae</taxon>
        <taxon>Streptophyta</taxon>
        <taxon>Embryophyta</taxon>
        <taxon>Tracheophyta</taxon>
        <taxon>Spermatophyta</taxon>
        <taxon>Magnoliopsida</taxon>
        <taxon>eudicotyledons</taxon>
        <taxon>Gunneridae</taxon>
        <taxon>Pentapetalae</taxon>
        <taxon>rosids</taxon>
        <taxon>fabids</taxon>
        <taxon>Fabales</taxon>
        <taxon>Fabaceae</taxon>
        <taxon>Papilionoideae</taxon>
        <taxon>50 kb inversion clade</taxon>
        <taxon>NPAAA clade</taxon>
        <taxon>Hologalegina</taxon>
        <taxon>IRL clade</taxon>
        <taxon>Fabeae</taxon>
        <taxon>Lathyrus</taxon>
    </lineage>
</organism>
<dbReference type="Gramene" id="Psat03G0010200-T1">
    <property type="protein sequence ID" value="KAI5423741.1"/>
    <property type="gene ID" value="KIW84_030102"/>
</dbReference>
<dbReference type="EMBL" id="JAMSHJ010000003">
    <property type="protein sequence ID" value="KAI5423741.1"/>
    <property type="molecule type" value="Genomic_DNA"/>
</dbReference>
<keyword evidence="9" id="KW-0812">Transmembrane</keyword>
<dbReference type="SUPFAM" id="SSF47928">
    <property type="entry name" value="N-terminal domain of the delta subunit of the F1F0-ATP synthase"/>
    <property type="match status" value="1"/>
</dbReference>
<comment type="subunit">
    <text evidence="3">F-type ATPases have 2 components, CF(1) - the catalytic core - and CF(0) - the membrane proton channel. CF(1) has five subunits: alpha(3), beta(3), gamma(1), delta(1), epsilon(1). CF(0) has three main subunits: a, b and c.</text>
</comment>
<evidence type="ECO:0000256" key="4">
    <source>
        <dbReference type="ARBA" id="ARBA00022448"/>
    </source>
</evidence>
<evidence type="ECO:0000256" key="2">
    <source>
        <dbReference type="ARBA" id="ARBA00007046"/>
    </source>
</evidence>
<keyword evidence="4" id="KW-0813">Transport</keyword>
<comment type="similarity">
    <text evidence="2">Belongs to the ATPase delta chain family.</text>
</comment>
<dbReference type="Proteomes" id="UP001058974">
    <property type="component" value="Chromosome 3"/>
</dbReference>